<comment type="caution">
    <text evidence="3">The sequence shown here is derived from an EMBL/GenBank/DDBJ whole genome shotgun (WGS) entry which is preliminary data.</text>
</comment>
<name>A0A017HUP5_9RHOB</name>
<accession>A0A017HUP5</accession>
<dbReference type="Gene3D" id="1.10.530.10">
    <property type="match status" value="1"/>
</dbReference>
<protein>
    <submittedName>
        <fullName evidence="3">Soluble lytic murein transglycosylase</fullName>
    </submittedName>
</protein>
<dbReference type="RefSeq" id="WP_037281250.1">
    <property type="nucleotide sequence ID" value="NZ_KK088582.1"/>
</dbReference>
<dbReference type="Pfam" id="PF01464">
    <property type="entry name" value="SLT"/>
    <property type="match status" value="1"/>
</dbReference>
<dbReference type="InterPro" id="IPR023346">
    <property type="entry name" value="Lysozyme-like_dom_sf"/>
</dbReference>
<dbReference type="STRING" id="442562.Rumeso_00615"/>
<dbReference type="Proteomes" id="UP000019666">
    <property type="component" value="Unassembled WGS sequence"/>
</dbReference>
<evidence type="ECO:0000256" key="1">
    <source>
        <dbReference type="ARBA" id="ARBA00009387"/>
    </source>
</evidence>
<evidence type="ECO:0000313" key="4">
    <source>
        <dbReference type="Proteomes" id="UP000019666"/>
    </source>
</evidence>
<keyword evidence="4" id="KW-1185">Reference proteome</keyword>
<dbReference type="InterPro" id="IPR008258">
    <property type="entry name" value="Transglycosylase_SLT_dom_1"/>
</dbReference>
<evidence type="ECO:0000313" key="3">
    <source>
        <dbReference type="EMBL" id="EYD77888.1"/>
    </source>
</evidence>
<comment type="similarity">
    <text evidence="1">Belongs to the virb1 family.</text>
</comment>
<feature type="domain" description="Transglycosylase SLT" evidence="2">
    <location>
        <begin position="46"/>
        <end position="137"/>
    </location>
</feature>
<proteinExistence type="inferred from homology"/>
<dbReference type="OrthoDB" id="9788661at2"/>
<dbReference type="AlphaFoldDB" id="A0A017HUP5"/>
<gene>
    <name evidence="3" type="ORF">Rumeso_00615</name>
</gene>
<dbReference type="HOGENOM" id="CLU_114539_0_0_5"/>
<evidence type="ECO:0000259" key="2">
    <source>
        <dbReference type="Pfam" id="PF01464"/>
    </source>
</evidence>
<dbReference type="PATRIC" id="fig|442562.3.peg.614"/>
<reference evidence="3 4" key="1">
    <citation type="submission" date="2013-02" db="EMBL/GenBank/DDBJ databases">
        <authorList>
            <person name="Fiebig A."/>
            <person name="Goeker M."/>
            <person name="Klenk H.-P.P."/>
        </authorList>
    </citation>
    <scope>NUCLEOTIDE SEQUENCE [LARGE SCALE GENOMIC DNA]</scope>
    <source>
        <strain evidence="3 4">DSM 19309</strain>
    </source>
</reference>
<dbReference type="SUPFAM" id="SSF53955">
    <property type="entry name" value="Lysozyme-like"/>
    <property type="match status" value="1"/>
</dbReference>
<dbReference type="EMBL" id="AOSK01000021">
    <property type="protein sequence ID" value="EYD77888.1"/>
    <property type="molecule type" value="Genomic_DNA"/>
</dbReference>
<dbReference type="CDD" id="cd00254">
    <property type="entry name" value="LT-like"/>
    <property type="match status" value="1"/>
</dbReference>
<organism evidence="3 4">
    <name type="scientific">Rubellimicrobium mesophilum DSM 19309</name>
    <dbReference type="NCBI Taxonomy" id="442562"/>
    <lineage>
        <taxon>Bacteria</taxon>
        <taxon>Pseudomonadati</taxon>
        <taxon>Pseudomonadota</taxon>
        <taxon>Alphaproteobacteria</taxon>
        <taxon>Rhodobacterales</taxon>
        <taxon>Roseobacteraceae</taxon>
        <taxon>Rubellimicrobium</taxon>
    </lineage>
</organism>
<sequence length="156" mass="17449">MTLTRRSLFVLALLPVAACGPRPERDKAPTAAARYAGNTPEMQAMIRRYASFLEIPSELLDHVVRVESGYNPAARNGPYWGLMQINPQTAHTMGYRGPDSGLLDAETNLRFAGAYLRGAYIVANGNQTRAYDWYKRGYYYEAKARGLLEETGLRRA</sequence>